<sequence length="342" mass="38284">MRSVKPASTRPQSTDVFVQPDLRYSTQVFVRRDSHRRPLESAYEGPFKVLQLEFKYYVVDKNGTNDSISIDRSKAAYLEGNSIHFDFPSVQSHNMTPTLVIPQPTGNTPDDTSIVSENKLKTTHSGRRLSQFLLRGQTIKRILTPRGGKSVHSVSQLCSGGLYVCAGSEPFQKSNNPQLLGKTDDKDLNIQMNDLSKINPLLKRPKVKELTKSNRISKIILPGINHRDNICTNLKIISSVKHNLNAKDFSSVKNKFDISKVSRVPGYDGQSIDNDCNTNKTLNNKNTIKITKILRLLPTDNQKYGGRRITVVRCNPGGKGRTSLTVSPKIFGIKHCKIILLK</sequence>
<dbReference type="Pfam" id="PF03607">
    <property type="entry name" value="DCX"/>
    <property type="match status" value="1"/>
</dbReference>
<evidence type="ECO:0000313" key="2">
    <source>
        <dbReference type="Proteomes" id="UP000277204"/>
    </source>
</evidence>
<dbReference type="InterPro" id="IPR003533">
    <property type="entry name" value="Doublecortin_dom"/>
</dbReference>
<dbReference type="STRING" id="48269.A0A183LFI0"/>
<dbReference type="InterPro" id="IPR036572">
    <property type="entry name" value="Doublecortin_dom_sf"/>
</dbReference>
<evidence type="ECO:0000313" key="1">
    <source>
        <dbReference type="EMBL" id="VDO55299.1"/>
    </source>
</evidence>
<dbReference type="Gene3D" id="3.10.20.230">
    <property type="entry name" value="Doublecortin domain"/>
    <property type="match status" value="1"/>
</dbReference>
<reference evidence="1 2" key="1">
    <citation type="submission" date="2018-11" db="EMBL/GenBank/DDBJ databases">
        <authorList>
            <consortium name="Pathogen Informatics"/>
        </authorList>
    </citation>
    <scope>NUCLEOTIDE SEQUENCE [LARGE SCALE GENOMIC DNA]</scope>
    <source>
        <strain evidence="1 2">Zambia</strain>
    </source>
</reference>
<proteinExistence type="predicted"/>
<dbReference type="PANTHER" id="PTHR38681">
    <property type="entry name" value="RETROVIRUS-RELATED POL POLYPROTEIN FROM TRANSPOSON 412-LIKE PROTEIN-RELATED"/>
    <property type="match status" value="1"/>
</dbReference>
<protein>
    <submittedName>
        <fullName evidence="1">Uncharacterized protein</fullName>
    </submittedName>
</protein>
<dbReference type="SUPFAM" id="SSF89837">
    <property type="entry name" value="Doublecortin (DC)"/>
    <property type="match status" value="1"/>
</dbReference>
<dbReference type="Proteomes" id="UP000277204">
    <property type="component" value="Unassembled WGS sequence"/>
</dbReference>
<dbReference type="PROSITE" id="PS50309">
    <property type="entry name" value="DC"/>
    <property type="match status" value="1"/>
</dbReference>
<dbReference type="AlphaFoldDB" id="A0A183LFI0"/>
<name>A0A183LFI0_9TREM</name>
<dbReference type="EMBL" id="UZAI01000653">
    <property type="protein sequence ID" value="VDO55299.1"/>
    <property type="molecule type" value="Genomic_DNA"/>
</dbReference>
<accession>A0A183LFI0</accession>
<dbReference type="GO" id="GO:0035556">
    <property type="term" value="P:intracellular signal transduction"/>
    <property type="evidence" value="ECO:0007669"/>
    <property type="project" value="InterPro"/>
</dbReference>
<dbReference type="PANTHER" id="PTHR38681:SF1">
    <property type="entry name" value="RETROVIRUS-RELATED POL POLYPROTEIN FROM TRANSPOSON 412-LIKE PROTEIN"/>
    <property type="match status" value="1"/>
</dbReference>
<organism evidence="1 2">
    <name type="scientific">Schistosoma margrebowiei</name>
    <dbReference type="NCBI Taxonomy" id="48269"/>
    <lineage>
        <taxon>Eukaryota</taxon>
        <taxon>Metazoa</taxon>
        <taxon>Spiralia</taxon>
        <taxon>Lophotrochozoa</taxon>
        <taxon>Platyhelminthes</taxon>
        <taxon>Trematoda</taxon>
        <taxon>Digenea</taxon>
        <taxon>Strigeidida</taxon>
        <taxon>Schistosomatoidea</taxon>
        <taxon>Schistosomatidae</taxon>
        <taxon>Schistosoma</taxon>
    </lineage>
</organism>
<gene>
    <name evidence="1" type="ORF">SMRZ_LOCUS2555</name>
</gene>
<keyword evidence="2" id="KW-1185">Reference proteome</keyword>